<dbReference type="Proteomes" id="UP000516046">
    <property type="component" value="Chromosome"/>
</dbReference>
<gene>
    <name evidence="2" type="ORF">H6X83_10250</name>
</gene>
<dbReference type="EMBL" id="CP060696">
    <property type="protein sequence ID" value="QNO17321.1"/>
    <property type="molecule type" value="Genomic_DNA"/>
</dbReference>
<sequence length="294" mass="33773">MNKVLKVLHVATEGFVKWINNARYISTFLLLLLFTFYLMTGTRNLCEDQNYSLTPWMFPFVMNRTSTVTVFLLIYIFLCCDAPFIDSQSPYTIIRAGRINWIIGKCLYVIATAFVFSIIVYLFSVIVCIPYVGFSFNWGKIIQMMAVPTSKQFISQYLMMGPAVSVQIMEEFQPLQATALTILLLWLVCSFEGMLMLTLNLYYSRTVGVVAATVLVFLSYFANQFVSIQNSAESKYIFYFSPASWVTLSRLSSDDRIHLSLNYEVAFLLIGICVFFFLSNRAMKHKEIEVLPEI</sequence>
<dbReference type="KEGG" id="caml:H6X83_10250"/>
<reference evidence="2 3" key="1">
    <citation type="submission" date="2020-08" db="EMBL/GenBank/DDBJ databases">
        <authorList>
            <person name="Ren C."/>
            <person name="Gu Y."/>
            <person name="Xu Y."/>
        </authorList>
    </citation>
    <scope>NUCLEOTIDE SEQUENCE [LARGE SCALE GENOMIC DNA]</scope>
    <source>
        <strain evidence="2 3">LBM18003</strain>
    </source>
</reference>
<feature type="transmembrane region" description="Helical" evidence="1">
    <location>
        <begin position="21"/>
        <end position="40"/>
    </location>
</feature>
<keyword evidence="1" id="KW-1133">Transmembrane helix</keyword>
<feature type="transmembrane region" description="Helical" evidence="1">
    <location>
        <begin position="106"/>
        <end position="132"/>
    </location>
</feature>
<organism evidence="2 3">
    <name type="scientific">Caproicibacterium amylolyticum</name>
    <dbReference type="NCBI Taxonomy" id="2766537"/>
    <lineage>
        <taxon>Bacteria</taxon>
        <taxon>Bacillati</taxon>
        <taxon>Bacillota</taxon>
        <taxon>Clostridia</taxon>
        <taxon>Eubacteriales</taxon>
        <taxon>Oscillospiraceae</taxon>
        <taxon>Caproicibacterium</taxon>
    </lineage>
</organism>
<accession>A0A7G9WF59</accession>
<evidence type="ECO:0000256" key="1">
    <source>
        <dbReference type="SAM" id="Phobius"/>
    </source>
</evidence>
<keyword evidence="1" id="KW-0812">Transmembrane</keyword>
<dbReference type="RefSeq" id="WP_212506389.1">
    <property type="nucleotide sequence ID" value="NZ_CP060696.1"/>
</dbReference>
<protein>
    <submittedName>
        <fullName evidence="2">Uncharacterized protein</fullName>
    </submittedName>
</protein>
<keyword evidence="1" id="KW-0472">Membrane</keyword>
<feature type="transmembrane region" description="Helical" evidence="1">
    <location>
        <begin position="175"/>
        <end position="195"/>
    </location>
</feature>
<feature type="transmembrane region" description="Helical" evidence="1">
    <location>
        <begin position="257"/>
        <end position="278"/>
    </location>
</feature>
<keyword evidence="3" id="KW-1185">Reference proteome</keyword>
<evidence type="ECO:0000313" key="2">
    <source>
        <dbReference type="EMBL" id="QNO17321.1"/>
    </source>
</evidence>
<feature type="transmembrane region" description="Helical" evidence="1">
    <location>
        <begin position="202"/>
        <end position="222"/>
    </location>
</feature>
<dbReference type="AlphaFoldDB" id="A0A7G9WF59"/>
<evidence type="ECO:0000313" key="3">
    <source>
        <dbReference type="Proteomes" id="UP000516046"/>
    </source>
</evidence>
<feature type="transmembrane region" description="Helical" evidence="1">
    <location>
        <begin position="60"/>
        <end position="85"/>
    </location>
</feature>
<proteinExistence type="predicted"/>
<name>A0A7G9WF59_9FIRM</name>